<gene>
    <name evidence="2" type="ORF">GC093_22685</name>
</gene>
<dbReference type="Proteomes" id="UP000641588">
    <property type="component" value="Unassembled WGS sequence"/>
</dbReference>
<keyword evidence="3" id="KW-1185">Reference proteome</keyword>
<protein>
    <submittedName>
        <fullName evidence="2">Uncharacterized protein</fullName>
    </submittedName>
</protein>
<feature type="compositionally biased region" description="Polar residues" evidence="1">
    <location>
        <begin position="12"/>
        <end position="35"/>
    </location>
</feature>
<dbReference type="RefSeq" id="WP_171654228.1">
    <property type="nucleotide sequence ID" value="NZ_WHOD01000087.1"/>
</dbReference>
<proteinExistence type="predicted"/>
<evidence type="ECO:0000256" key="1">
    <source>
        <dbReference type="SAM" id="MobiDB-lite"/>
    </source>
</evidence>
<evidence type="ECO:0000313" key="2">
    <source>
        <dbReference type="EMBL" id="NOU96006.1"/>
    </source>
</evidence>
<name>A0A972K1R7_9BACL</name>
<dbReference type="EMBL" id="WHOD01000087">
    <property type="protein sequence ID" value="NOU96006.1"/>
    <property type="molecule type" value="Genomic_DNA"/>
</dbReference>
<evidence type="ECO:0000313" key="3">
    <source>
        <dbReference type="Proteomes" id="UP000641588"/>
    </source>
</evidence>
<feature type="region of interest" description="Disordered" evidence="1">
    <location>
        <begin position="1"/>
        <end position="35"/>
    </location>
</feature>
<dbReference type="AlphaFoldDB" id="A0A972K1R7"/>
<accession>A0A972K1R7</accession>
<reference evidence="2" key="1">
    <citation type="submission" date="2019-10" db="EMBL/GenBank/DDBJ databases">
        <title>Description of Paenibacillus glebae sp. nov.</title>
        <authorList>
            <person name="Carlier A."/>
            <person name="Qi S."/>
        </authorList>
    </citation>
    <scope>NUCLEOTIDE SEQUENCE</scope>
    <source>
        <strain evidence="2">LMG 31456</strain>
    </source>
</reference>
<sequence length="96" mass="10067">MEKNSKAKNGADGQQGTNGTNASNGSDGQNAVSFTNLDENSTATLLDKLKAVPAGHSIDVINDNEILQITLNGKMIVNINKAEIAEKLQNGDKQNG</sequence>
<organism evidence="2 3">
    <name type="scientific">Paenibacillus foliorum</name>
    <dbReference type="NCBI Taxonomy" id="2654974"/>
    <lineage>
        <taxon>Bacteria</taxon>
        <taxon>Bacillati</taxon>
        <taxon>Bacillota</taxon>
        <taxon>Bacilli</taxon>
        <taxon>Bacillales</taxon>
        <taxon>Paenibacillaceae</taxon>
        <taxon>Paenibacillus</taxon>
    </lineage>
</organism>
<comment type="caution">
    <text evidence="2">The sequence shown here is derived from an EMBL/GenBank/DDBJ whole genome shotgun (WGS) entry which is preliminary data.</text>
</comment>